<organism evidence="6 7">
    <name type="scientific">Candidatus Phycosocius bacilliformis</name>
    <dbReference type="NCBI Taxonomy" id="1445552"/>
    <lineage>
        <taxon>Bacteria</taxon>
        <taxon>Pseudomonadati</taxon>
        <taxon>Pseudomonadota</taxon>
        <taxon>Alphaproteobacteria</taxon>
        <taxon>Caulobacterales</taxon>
        <taxon>Caulobacterales incertae sedis</taxon>
        <taxon>Candidatus Phycosocius</taxon>
    </lineage>
</organism>
<gene>
    <name evidence="6" type="primary">cycB</name>
    <name evidence="6" type="ORF">PbB2_02709</name>
</gene>
<comment type="subcellular location">
    <subcellularLocation>
        <location evidence="5">Periplasm</location>
    </subcellularLocation>
</comment>
<accession>A0A2P2ED76</accession>
<keyword evidence="5" id="KW-0574">Periplasm</keyword>
<dbReference type="GO" id="GO:1901982">
    <property type="term" value="F:maltose binding"/>
    <property type="evidence" value="ECO:0007669"/>
    <property type="project" value="TreeGrafter"/>
</dbReference>
<dbReference type="GO" id="GO:0015768">
    <property type="term" value="P:maltose transport"/>
    <property type="evidence" value="ECO:0007669"/>
    <property type="project" value="TreeGrafter"/>
</dbReference>
<dbReference type="OrthoDB" id="9766989at2"/>
<comment type="function">
    <text evidence="5">Part of the ABC transporter complex MalEFGK involved in maltose/maltodextrin import. Binds maltose and higher maltodextrins.</text>
</comment>
<comment type="caution">
    <text evidence="6">The sequence shown here is derived from an EMBL/GenBank/DDBJ whole genome shotgun (WGS) entry which is preliminary data.</text>
</comment>
<dbReference type="GO" id="GO:0055052">
    <property type="term" value="C:ATP-binding cassette (ABC) transporter complex, substrate-binding subunit-containing"/>
    <property type="evidence" value="ECO:0007669"/>
    <property type="project" value="TreeGrafter"/>
</dbReference>
<dbReference type="SUPFAM" id="SSF53850">
    <property type="entry name" value="Periplasmic binding protein-like II"/>
    <property type="match status" value="1"/>
</dbReference>
<dbReference type="AlphaFoldDB" id="A0A2P2ED76"/>
<dbReference type="EMBL" id="BFBR01000009">
    <property type="protein sequence ID" value="GBF59017.1"/>
    <property type="molecule type" value="Genomic_DNA"/>
</dbReference>
<dbReference type="GO" id="GO:0042597">
    <property type="term" value="C:periplasmic space"/>
    <property type="evidence" value="ECO:0007669"/>
    <property type="project" value="UniProtKB-SubCell"/>
</dbReference>
<dbReference type="Gene3D" id="3.40.190.10">
    <property type="entry name" value="Periplasmic binding protein-like II"/>
    <property type="match status" value="2"/>
</dbReference>
<keyword evidence="2 5" id="KW-0813">Transport</keyword>
<evidence type="ECO:0000256" key="2">
    <source>
        <dbReference type="ARBA" id="ARBA00022448"/>
    </source>
</evidence>
<name>A0A2P2ED76_9PROT</name>
<dbReference type="PANTHER" id="PTHR30061:SF50">
    <property type="entry name" value="MALTOSE_MALTODEXTRIN-BINDING PERIPLASMIC PROTEIN"/>
    <property type="match status" value="1"/>
</dbReference>
<dbReference type="GO" id="GO:0015144">
    <property type="term" value="F:carbohydrate transmembrane transporter activity"/>
    <property type="evidence" value="ECO:0007669"/>
    <property type="project" value="InterPro"/>
</dbReference>
<protein>
    <recommendedName>
        <fullName evidence="5">Maltodextrin-binding protein</fullName>
    </recommendedName>
</protein>
<evidence type="ECO:0000256" key="5">
    <source>
        <dbReference type="RuleBase" id="RU365005"/>
    </source>
</evidence>
<reference evidence="6 7" key="1">
    <citation type="journal article" date="2018" name="Genome Announc.">
        <title>Draft Genome Sequence of "Candidatus Phycosocius bacilliformis," an Alphaproteobacterial Ectosymbiont of the Hydrocarbon-Producing Green Alga Botryococcus braunii.</title>
        <authorList>
            <person name="Tanabe Y."/>
            <person name="Yamaguchi H."/>
            <person name="Watanabe M.M."/>
        </authorList>
    </citation>
    <scope>NUCLEOTIDE SEQUENCE [LARGE SCALE GENOMIC DNA]</scope>
    <source>
        <strain evidence="6 7">BOTRYCO-2</strain>
    </source>
</reference>
<comment type="similarity">
    <text evidence="1 5">Belongs to the bacterial solute-binding protein 1 family.</text>
</comment>
<sequence length="428" mass="45858">MADPADHGGSPTRRSILATGIGLSGMTWLGACSRTNARHRAELVVWHAYRGREKAALEKVAALYSARQAGRVRPVRCVGVPNDAFADKISAAVPRGKGPDLFIFSHDRLGGWVETGNTVAPIDFFLGPAERAAFLPGMLDATTYRGITYALPLNFKSAALIYNRDRIKAPPETTAEMVDLATGLTDKARGRFGFAYAYDDYFFHAGLANGFGGGAFDEQGELILNHPANIAASNLVRRWRSELGLLPDDPANSLVTALFNEKRAAMVMSGPWFLAEAAKDIDVGVAVLPQISEAGGRPIRPWMTVEAIYLAAGTQDEYEAWQFASFLAGPEAALILALDGGQLPASSAAYGDPRLAGNSVISAFKAQGALAVPMPNQPEMTLVWSPADRAMKRFTKMETSAQAAWDDCQKEVQVAIQSLRASQAGGRA</sequence>
<evidence type="ECO:0000313" key="6">
    <source>
        <dbReference type="EMBL" id="GBF59017.1"/>
    </source>
</evidence>
<dbReference type="InterPro" id="IPR006060">
    <property type="entry name" value="Maltose/Cyclodextrin-bd"/>
</dbReference>
<dbReference type="Pfam" id="PF01547">
    <property type="entry name" value="SBP_bac_1"/>
    <property type="match status" value="1"/>
</dbReference>
<dbReference type="PRINTS" id="PR00181">
    <property type="entry name" value="MALTOSEBP"/>
</dbReference>
<keyword evidence="3 5" id="KW-0762">Sugar transport</keyword>
<dbReference type="RefSeq" id="WP_108985871.1">
    <property type="nucleotide sequence ID" value="NZ_BFBR01000009.1"/>
</dbReference>
<evidence type="ECO:0000313" key="7">
    <source>
        <dbReference type="Proteomes" id="UP000245086"/>
    </source>
</evidence>
<dbReference type="InterPro" id="IPR006059">
    <property type="entry name" value="SBP"/>
</dbReference>
<dbReference type="Proteomes" id="UP000245086">
    <property type="component" value="Unassembled WGS sequence"/>
</dbReference>
<dbReference type="GO" id="GO:0042956">
    <property type="term" value="P:maltodextrin transmembrane transport"/>
    <property type="evidence" value="ECO:0007669"/>
    <property type="project" value="TreeGrafter"/>
</dbReference>
<evidence type="ECO:0000256" key="3">
    <source>
        <dbReference type="ARBA" id="ARBA00022597"/>
    </source>
</evidence>
<evidence type="ECO:0000256" key="1">
    <source>
        <dbReference type="ARBA" id="ARBA00008520"/>
    </source>
</evidence>
<proteinExistence type="inferred from homology"/>
<evidence type="ECO:0000256" key="4">
    <source>
        <dbReference type="ARBA" id="ARBA00022729"/>
    </source>
</evidence>
<keyword evidence="4" id="KW-0732">Signal</keyword>
<dbReference type="PANTHER" id="PTHR30061">
    <property type="entry name" value="MALTOSE-BINDING PERIPLASMIC PROTEIN"/>
    <property type="match status" value="1"/>
</dbReference>
<keyword evidence="7" id="KW-1185">Reference proteome</keyword>